<feature type="compositionally biased region" description="Polar residues" evidence="1">
    <location>
        <begin position="1"/>
        <end position="20"/>
    </location>
</feature>
<proteinExistence type="predicted"/>
<sequence>MSENPKLSELTTVHGQTVSKQVDKSLVDPSRLINPSSSSADQPSSLVPNTIKLPSVSNDRIISIRENQLSPESVDEKRMNTSDHKDGLVTSYGVSDYAVHITCKLPFTFFLNVYEGDGHALSDRALL</sequence>
<gene>
    <name evidence="2" type="ORF">SCUD_LOCUS23198</name>
</gene>
<accession>A0A183L778</accession>
<dbReference type="Proteomes" id="UP000279833">
    <property type="component" value="Unassembled WGS sequence"/>
</dbReference>
<evidence type="ECO:0000313" key="4">
    <source>
        <dbReference type="WBParaSite" id="SCUD_0002320101-mRNA-1"/>
    </source>
</evidence>
<evidence type="ECO:0000313" key="2">
    <source>
        <dbReference type="EMBL" id="VDP81863.1"/>
    </source>
</evidence>
<name>A0A183L778_9TREM</name>
<feature type="region of interest" description="Disordered" evidence="1">
    <location>
        <begin position="67"/>
        <end position="86"/>
    </location>
</feature>
<protein>
    <submittedName>
        <fullName evidence="4">Ovule protein</fullName>
    </submittedName>
</protein>
<keyword evidence="3" id="KW-1185">Reference proteome</keyword>
<feature type="compositionally biased region" description="Low complexity" evidence="1">
    <location>
        <begin position="36"/>
        <end position="45"/>
    </location>
</feature>
<feature type="region of interest" description="Disordered" evidence="1">
    <location>
        <begin position="1"/>
        <end position="50"/>
    </location>
</feature>
<dbReference type="EMBL" id="UZAK01052722">
    <property type="protein sequence ID" value="VDP81863.1"/>
    <property type="molecule type" value="Genomic_DNA"/>
</dbReference>
<organism evidence="4">
    <name type="scientific">Schistosoma curassoni</name>
    <dbReference type="NCBI Taxonomy" id="6186"/>
    <lineage>
        <taxon>Eukaryota</taxon>
        <taxon>Metazoa</taxon>
        <taxon>Spiralia</taxon>
        <taxon>Lophotrochozoa</taxon>
        <taxon>Platyhelminthes</taxon>
        <taxon>Trematoda</taxon>
        <taxon>Digenea</taxon>
        <taxon>Strigeidida</taxon>
        <taxon>Schistosomatoidea</taxon>
        <taxon>Schistosomatidae</taxon>
        <taxon>Schistosoma</taxon>
    </lineage>
</organism>
<reference evidence="4" key="1">
    <citation type="submission" date="2016-06" db="UniProtKB">
        <authorList>
            <consortium name="WormBaseParasite"/>
        </authorList>
    </citation>
    <scope>IDENTIFICATION</scope>
</reference>
<evidence type="ECO:0000256" key="1">
    <source>
        <dbReference type="SAM" id="MobiDB-lite"/>
    </source>
</evidence>
<reference evidence="2 3" key="2">
    <citation type="submission" date="2018-11" db="EMBL/GenBank/DDBJ databases">
        <authorList>
            <consortium name="Pathogen Informatics"/>
        </authorList>
    </citation>
    <scope>NUCLEOTIDE SEQUENCE [LARGE SCALE GENOMIC DNA]</scope>
    <source>
        <strain evidence="2">Dakar</strain>
        <strain evidence="3">Dakar, Senegal</strain>
    </source>
</reference>
<evidence type="ECO:0000313" key="3">
    <source>
        <dbReference type="Proteomes" id="UP000279833"/>
    </source>
</evidence>
<dbReference type="AlphaFoldDB" id="A0A183L778"/>
<dbReference type="WBParaSite" id="SCUD_0002320101-mRNA-1">
    <property type="protein sequence ID" value="SCUD_0002320101-mRNA-1"/>
    <property type="gene ID" value="SCUD_0002320101"/>
</dbReference>
<feature type="compositionally biased region" description="Basic and acidic residues" evidence="1">
    <location>
        <begin position="74"/>
        <end position="86"/>
    </location>
</feature>